<comment type="caution">
    <text evidence="4">The sequence shown here is derived from an EMBL/GenBank/DDBJ whole genome shotgun (WGS) entry which is preliminary data.</text>
</comment>
<feature type="signal peptide" evidence="2">
    <location>
        <begin position="1"/>
        <end position="23"/>
    </location>
</feature>
<sequence>MFKNYKRTALAVVGCCVSQCALAQTHFGVGAGMQGQFHSHFGANAGKVSTGPFNTFVGQESGAGNTTGNGNSFVGFKSGTGNLTGIDNAFFGSQAGYANSTGSQNTFIGKDAGLSNVGGFNNTYLGFQSGAGNMTGNGNCAVGFQAYFQGTGGNYNSFLGGNAGESNTGSDNVAIGFSSGYQNAGNFNVFAGNYAGFSNTVGNENTYLGDNAGYHGSIAQSNTYVGSKSGFFNLNGIENVFIGAKAGYNNASGQNVFVGYHAGEWNVGGQMNTYLGHEAGGSMNLVNATALGASAKVTASNSLVLGRKANVGIGVSAPTFQLHLSTDAAAKAGSPDWIVASDCRLKKNVTNFTDGLDVLKKIRPVWFQYNGQAGIETGDRKFVGVIAQEMQKIVPYTIGSFIHQDSLGNETEYLDYDANAVTYILINAVKEQQRVIEGKEARIAALEKSQRGLLERLEALEHSRSASAADFQKTEQNADTPYLEQNAPNGFSRNTSIKYHIPESAKMAVLNVYNAGGAKIHARVIAGRGNGEVVLSASDLECGVLVYELVVDGKSTGGKKMLIE</sequence>
<dbReference type="Proteomes" id="UP000241964">
    <property type="component" value="Unassembled WGS sequence"/>
</dbReference>
<dbReference type="RefSeq" id="WP_106595975.1">
    <property type="nucleotide sequence ID" value="NZ_PYAS01000006.1"/>
</dbReference>
<feature type="domain" description="Peptidase S74" evidence="3">
    <location>
        <begin position="341"/>
        <end position="443"/>
    </location>
</feature>
<evidence type="ECO:0000259" key="3">
    <source>
        <dbReference type="PROSITE" id="PS51688"/>
    </source>
</evidence>
<accession>A0A2P8G3F8</accession>
<protein>
    <submittedName>
        <fullName evidence="4">Endosialidase-like protein</fullName>
    </submittedName>
</protein>
<feature type="chain" id="PRO_5015202385" evidence="2">
    <location>
        <begin position="24"/>
        <end position="564"/>
    </location>
</feature>
<dbReference type="OrthoDB" id="1223455at2"/>
<dbReference type="InterPro" id="IPR036388">
    <property type="entry name" value="WH-like_DNA-bd_sf"/>
</dbReference>
<reference evidence="4 5" key="1">
    <citation type="submission" date="2018-03" db="EMBL/GenBank/DDBJ databases">
        <title>Genomic Encyclopedia of Archaeal and Bacterial Type Strains, Phase II (KMG-II): from individual species to whole genera.</title>
        <authorList>
            <person name="Goeker M."/>
        </authorList>
    </citation>
    <scope>NUCLEOTIDE SEQUENCE [LARGE SCALE GENOMIC DNA]</scope>
    <source>
        <strain evidence="4 5">DSM 29057</strain>
    </source>
</reference>
<name>A0A2P8G3F8_9BACT</name>
<organism evidence="4 5">
    <name type="scientific">Dyadobacter jiangsuensis</name>
    <dbReference type="NCBI Taxonomy" id="1591085"/>
    <lineage>
        <taxon>Bacteria</taxon>
        <taxon>Pseudomonadati</taxon>
        <taxon>Bacteroidota</taxon>
        <taxon>Cytophagia</taxon>
        <taxon>Cytophagales</taxon>
        <taxon>Spirosomataceae</taxon>
        <taxon>Dyadobacter</taxon>
    </lineage>
</organism>
<keyword evidence="1" id="KW-0175">Coiled coil</keyword>
<dbReference type="Gene3D" id="1.10.10.10">
    <property type="entry name" value="Winged helix-like DNA-binding domain superfamily/Winged helix DNA-binding domain"/>
    <property type="match status" value="1"/>
</dbReference>
<dbReference type="PROSITE" id="PS51688">
    <property type="entry name" value="ICA"/>
    <property type="match status" value="1"/>
</dbReference>
<evidence type="ECO:0000256" key="2">
    <source>
        <dbReference type="SAM" id="SignalP"/>
    </source>
</evidence>
<keyword evidence="5" id="KW-1185">Reference proteome</keyword>
<dbReference type="Pfam" id="PF13884">
    <property type="entry name" value="Peptidase_S74"/>
    <property type="match status" value="1"/>
</dbReference>
<evidence type="ECO:0000313" key="4">
    <source>
        <dbReference type="EMBL" id="PSL28518.1"/>
    </source>
</evidence>
<keyword evidence="2" id="KW-0732">Signal</keyword>
<dbReference type="InterPro" id="IPR030392">
    <property type="entry name" value="S74_ICA"/>
</dbReference>
<evidence type="ECO:0000313" key="5">
    <source>
        <dbReference type="Proteomes" id="UP000241964"/>
    </source>
</evidence>
<evidence type="ECO:0000256" key="1">
    <source>
        <dbReference type="SAM" id="Coils"/>
    </source>
</evidence>
<dbReference type="AlphaFoldDB" id="A0A2P8G3F8"/>
<gene>
    <name evidence="4" type="ORF">CLV60_106121</name>
</gene>
<feature type="coiled-coil region" evidence="1">
    <location>
        <begin position="429"/>
        <end position="463"/>
    </location>
</feature>
<proteinExistence type="predicted"/>
<dbReference type="EMBL" id="PYAS01000006">
    <property type="protein sequence ID" value="PSL28518.1"/>
    <property type="molecule type" value="Genomic_DNA"/>
</dbReference>